<keyword evidence="7" id="KW-1185">Reference proteome</keyword>
<dbReference type="PANTHER" id="PTHR43004">
    <property type="entry name" value="TRK SYSTEM POTASSIUM UPTAKE PROTEIN"/>
    <property type="match status" value="1"/>
</dbReference>
<dbReference type="GO" id="GO:0016709">
    <property type="term" value="F:oxidoreductase activity, acting on paired donors, with incorporation or reduction of molecular oxygen, NAD(P)H as one donor, and incorporation of one atom of oxygen"/>
    <property type="evidence" value="ECO:0007669"/>
    <property type="project" value="UniProtKB-ARBA"/>
</dbReference>
<dbReference type="InterPro" id="IPR036188">
    <property type="entry name" value="FAD/NAD-bd_sf"/>
</dbReference>
<sequence length="568" mass="61814">MAAHDNSEDPNYDVDVLIVGAGPTGLALAAQLAAFGASFRIIDRRQSPGTESRAIAIQPRTLEALRPFGVSGELVAAGHPARELHLHLPEETLEMDLFDTGLEDSAFQQLLFLSQAETERILTRHLLSRRVSIERGAELQDLERLDPEDPFAGMEAKIQRMDRGIERIRARYVVGADGAESTVRSKAGMDWRGGAYPDTFILADLEIDGAEPDAVHSYPTEDGFLFLFPLAGAATWRMIAIKPPHKPATLETLQELADTFSHGALKVRDPQWISTFRLSHQVAEYFQQGSVFLAGDAAHVHSPVAAQGMNTGIQDALNLGWKLALGARGLASDELIDSYDAERRPVGRDVVSTTDRIFKLATSRNGLKKLPRTKLLPAVAPKAMAWDGLRSRLFRTMAQFNVNYRGSSIVDAGSSRLPHLLARGPRPGDRLPDADVIQQKRERRLQDLVATPGFSVLLSGPGWPQDTPHQLRAALPQLAGLLNIQQLTAGSSLLADAPGLIKDVSGLAFHRLGLSSRRPELLIIRPDGYVGYRSGGLHITAAVEYLQRLTRNSEVEPAAGNARPGSAA</sequence>
<dbReference type="EMBL" id="VTFX01000005">
    <property type="protein sequence ID" value="KAD3514939.1"/>
    <property type="molecule type" value="Genomic_DNA"/>
</dbReference>
<dbReference type="Gene3D" id="3.50.50.60">
    <property type="entry name" value="FAD/NAD(P)-binding domain"/>
    <property type="match status" value="1"/>
</dbReference>
<dbReference type="PANTHER" id="PTHR43004:SF19">
    <property type="entry name" value="BINDING MONOOXYGENASE, PUTATIVE (JCVI)-RELATED"/>
    <property type="match status" value="1"/>
</dbReference>
<evidence type="ECO:0000259" key="5">
    <source>
        <dbReference type="Pfam" id="PF01494"/>
    </source>
</evidence>
<dbReference type="Gene3D" id="3.40.30.120">
    <property type="match status" value="1"/>
</dbReference>
<dbReference type="GO" id="GO:0071949">
    <property type="term" value="F:FAD binding"/>
    <property type="evidence" value="ECO:0007669"/>
    <property type="project" value="InterPro"/>
</dbReference>
<dbReference type="SUPFAM" id="SSF51905">
    <property type="entry name" value="FAD/NAD(P)-binding domain"/>
    <property type="match status" value="1"/>
</dbReference>
<comment type="caution">
    <text evidence="6">The sequence shown here is derived from an EMBL/GenBank/DDBJ whole genome shotgun (WGS) entry which is preliminary data.</text>
</comment>
<dbReference type="InterPro" id="IPR002938">
    <property type="entry name" value="FAD-bd"/>
</dbReference>
<reference evidence="6 7" key="1">
    <citation type="submission" date="2019-08" db="EMBL/GenBank/DDBJ databases">
        <title>Arthrobacter sp. nov., isolated from plateau pika and Tibetan wild ass.</title>
        <authorList>
            <person name="Ge Y."/>
        </authorList>
    </citation>
    <scope>NUCLEOTIDE SEQUENCE [LARGE SCALE GENOMIC DNA]</scope>
    <source>
        <strain evidence="6 7">785</strain>
    </source>
</reference>
<dbReference type="Gene3D" id="3.30.70.2450">
    <property type="match status" value="1"/>
</dbReference>
<accession>A0A5N6MFC2</accession>
<evidence type="ECO:0000256" key="2">
    <source>
        <dbReference type="ARBA" id="ARBA00007801"/>
    </source>
</evidence>
<gene>
    <name evidence="6" type="ORF">GD627_11525</name>
</gene>
<dbReference type="Proteomes" id="UP000326852">
    <property type="component" value="Unassembled WGS sequence"/>
</dbReference>
<protein>
    <submittedName>
        <fullName evidence="6">NAD(P)-binding protein</fullName>
    </submittedName>
</protein>
<organism evidence="6 7">
    <name type="scientific">Arthrobacter yangruifuii</name>
    <dbReference type="NCBI Taxonomy" id="2606616"/>
    <lineage>
        <taxon>Bacteria</taxon>
        <taxon>Bacillati</taxon>
        <taxon>Actinomycetota</taxon>
        <taxon>Actinomycetes</taxon>
        <taxon>Micrococcales</taxon>
        <taxon>Micrococcaceae</taxon>
        <taxon>Arthrobacter</taxon>
    </lineage>
</organism>
<dbReference type="PRINTS" id="PR00420">
    <property type="entry name" value="RNGMNOXGNASE"/>
</dbReference>
<dbReference type="SUPFAM" id="SSF52833">
    <property type="entry name" value="Thioredoxin-like"/>
    <property type="match status" value="1"/>
</dbReference>
<dbReference type="AlphaFoldDB" id="A0A5N6MFC2"/>
<evidence type="ECO:0000256" key="1">
    <source>
        <dbReference type="ARBA" id="ARBA00001974"/>
    </source>
</evidence>
<comment type="cofactor">
    <cofactor evidence="1">
        <name>FAD</name>
        <dbReference type="ChEBI" id="CHEBI:57692"/>
    </cofactor>
</comment>
<evidence type="ECO:0000256" key="3">
    <source>
        <dbReference type="ARBA" id="ARBA00022630"/>
    </source>
</evidence>
<comment type="similarity">
    <text evidence="2">Belongs to the PheA/TfdB FAD monooxygenase family.</text>
</comment>
<dbReference type="RefSeq" id="WP_152272617.1">
    <property type="nucleotide sequence ID" value="NZ_VTFX01000005.1"/>
</dbReference>
<keyword evidence="4" id="KW-0274">FAD</keyword>
<dbReference type="InterPro" id="IPR050641">
    <property type="entry name" value="RIFMO-like"/>
</dbReference>
<evidence type="ECO:0000313" key="7">
    <source>
        <dbReference type="Proteomes" id="UP000326852"/>
    </source>
</evidence>
<proteinExistence type="inferred from homology"/>
<dbReference type="InterPro" id="IPR036249">
    <property type="entry name" value="Thioredoxin-like_sf"/>
</dbReference>
<feature type="domain" description="FAD-binding" evidence="5">
    <location>
        <begin position="13"/>
        <end position="353"/>
    </location>
</feature>
<keyword evidence="3" id="KW-0285">Flavoprotein</keyword>
<name>A0A5N6MFC2_9MICC</name>
<evidence type="ECO:0000313" key="6">
    <source>
        <dbReference type="EMBL" id="KAD3514939.1"/>
    </source>
</evidence>
<dbReference type="Pfam" id="PF01494">
    <property type="entry name" value="FAD_binding_3"/>
    <property type="match status" value="1"/>
</dbReference>
<evidence type="ECO:0000256" key="4">
    <source>
        <dbReference type="ARBA" id="ARBA00022827"/>
    </source>
</evidence>